<dbReference type="InterPro" id="IPR011990">
    <property type="entry name" value="TPR-like_helical_dom_sf"/>
</dbReference>
<evidence type="ECO:0000313" key="5">
    <source>
        <dbReference type="Proteomes" id="UP000310760"/>
    </source>
</evidence>
<feature type="repeat" description="TPR" evidence="1">
    <location>
        <begin position="115"/>
        <end position="148"/>
    </location>
</feature>
<evidence type="ECO:0000256" key="3">
    <source>
        <dbReference type="SAM" id="Phobius"/>
    </source>
</evidence>
<reference evidence="4 5" key="1">
    <citation type="submission" date="2019-04" db="EMBL/GenBank/DDBJ databases">
        <title>Microbes associate with the intestines of laboratory mice.</title>
        <authorList>
            <person name="Navarre W."/>
            <person name="Wong E."/>
            <person name="Huang K."/>
            <person name="Tropini C."/>
            <person name="Ng K."/>
            <person name="Yu B."/>
        </authorList>
    </citation>
    <scope>NUCLEOTIDE SEQUENCE [LARGE SCALE GENOMIC DNA]</scope>
    <source>
        <strain evidence="4 5">NM22_B1</strain>
    </source>
</reference>
<evidence type="ECO:0000256" key="1">
    <source>
        <dbReference type="PROSITE-ProRule" id="PRU00339"/>
    </source>
</evidence>
<dbReference type="PROSITE" id="PS50005">
    <property type="entry name" value="TPR"/>
    <property type="match status" value="1"/>
</dbReference>
<dbReference type="Pfam" id="PF13424">
    <property type="entry name" value="TPR_12"/>
    <property type="match status" value="1"/>
</dbReference>
<dbReference type="InterPro" id="IPR019734">
    <property type="entry name" value="TPR_rpt"/>
</dbReference>
<organism evidence="4 5">
    <name type="scientific">Phocaeicola sartorii</name>
    <dbReference type="NCBI Taxonomy" id="671267"/>
    <lineage>
        <taxon>Bacteria</taxon>
        <taxon>Pseudomonadati</taxon>
        <taxon>Bacteroidota</taxon>
        <taxon>Bacteroidia</taxon>
        <taxon>Bacteroidales</taxon>
        <taxon>Bacteroidaceae</taxon>
        <taxon>Phocaeicola</taxon>
    </lineage>
</organism>
<sequence length="595" mass="69738">MRIQIISTFAAMKAKFVVWGYFCILLLCISSCRHTGYPPLLAKVDSLTNVRPDSAILLLSTLKTSIQQENEAMRMYYRLLCIKARDKAYIKHTSDSAILPVLHYYIKKNDRRHLPEAYYYAGRVYRDLGNAPQALDYFEKAVDALPEKDHSVLKEKIYSQTGTLFAYQNMPEEALKMHKKGIQLSYANKDSIGLYFNLRDIGNMYKELNKPDSTIFYLKESEKISRQLHRKDLFNMIQSQLASIYTDIKQYDSARVALHHALKDIRQSNRSSIYSIAAVFYHSTAKMDSAIYYYNKLLKCGNVYAKRDAHAVLLEVAARKQDIKQMVRHLRGYHLYTDSIQKITQTETIQRMHSLYNYQLREKENLRLKEESRQRLFLLWIIGSGLVILSLAFFAYRQYSRGKKQKLEEQIRKFRQIEAEKSRKIESLEEYKHQKEELEKKLQSANIRKNETTAIKIKQKLELINHILGQDKIESEQETEAKDELFNSDLYEQLRARANSARGEAYITSGEWDILKNLMTPAYPTFFTRLNFLHTPNENELHVCILIKLQFRPADIARLLQLKPETISSIRKRLYQKVTGEKGTSEQWDKIIHSL</sequence>
<evidence type="ECO:0000256" key="2">
    <source>
        <dbReference type="SAM" id="Coils"/>
    </source>
</evidence>
<dbReference type="EMBL" id="SRYJ01000062">
    <property type="protein sequence ID" value="TGY67520.1"/>
    <property type="molecule type" value="Genomic_DNA"/>
</dbReference>
<dbReference type="SMART" id="SM00028">
    <property type="entry name" value="TPR"/>
    <property type="match status" value="4"/>
</dbReference>
<keyword evidence="3" id="KW-1133">Transmembrane helix</keyword>
<feature type="transmembrane region" description="Helical" evidence="3">
    <location>
        <begin position="377"/>
        <end position="396"/>
    </location>
</feature>
<accession>A0A4V3RSN2</accession>
<gene>
    <name evidence="4" type="ORF">E5339_19880</name>
</gene>
<dbReference type="PROSITE" id="PS50293">
    <property type="entry name" value="TPR_REGION"/>
    <property type="match status" value="1"/>
</dbReference>
<dbReference type="Gene3D" id="1.25.40.10">
    <property type="entry name" value="Tetratricopeptide repeat domain"/>
    <property type="match status" value="2"/>
</dbReference>
<dbReference type="AlphaFoldDB" id="A0A4V3RSN2"/>
<keyword evidence="3" id="KW-0812">Transmembrane</keyword>
<proteinExistence type="predicted"/>
<comment type="caution">
    <text evidence="4">The sequence shown here is derived from an EMBL/GenBank/DDBJ whole genome shotgun (WGS) entry which is preliminary data.</text>
</comment>
<dbReference type="SUPFAM" id="SSF48452">
    <property type="entry name" value="TPR-like"/>
    <property type="match status" value="1"/>
</dbReference>
<keyword evidence="2" id="KW-0175">Coiled coil</keyword>
<feature type="coiled-coil region" evidence="2">
    <location>
        <begin position="404"/>
        <end position="455"/>
    </location>
</feature>
<dbReference type="Proteomes" id="UP000310760">
    <property type="component" value="Unassembled WGS sequence"/>
</dbReference>
<keyword evidence="3" id="KW-0472">Membrane</keyword>
<evidence type="ECO:0000313" key="4">
    <source>
        <dbReference type="EMBL" id="TGY67520.1"/>
    </source>
</evidence>
<protein>
    <submittedName>
        <fullName evidence="4">Tetratricopeptide repeat protein</fullName>
    </submittedName>
</protein>
<name>A0A4V3RSN2_9BACT</name>
<keyword evidence="1" id="KW-0802">TPR repeat</keyword>